<dbReference type="EMBL" id="GGEC01086994">
    <property type="protein sequence ID" value="MBX67478.1"/>
    <property type="molecule type" value="Transcribed_RNA"/>
</dbReference>
<sequence>MDQESSNC</sequence>
<accession>A0A2P2QKD6</accession>
<protein>
    <submittedName>
        <fullName evidence="1">Uncharacterized protein</fullName>
    </submittedName>
</protein>
<name>A0A2P2QKD6_RHIMU</name>
<organism evidence="1">
    <name type="scientific">Rhizophora mucronata</name>
    <name type="common">Asiatic mangrove</name>
    <dbReference type="NCBI Taxonomy" id="61149"/>
    <lineage>
        <taxon>Eukaryota</taxon>
        <taxon>Viridiplantae</taxon>
        <taxon>Streptophyta</taxon>
        <taxon>Embryophyta</taxon>
        <taxon>Tracheophyta</taxon>
        <taxon>Spermatophyta</taxon>
        <taxon>Magnoliopsida</taxon>
        <taxon>eudicotyledons</taxon>
        <taxon>Gunneridae</taxon>
        <taxon>Pentapetalae</taxon>
        <taxon>rosids</taxon>
        <taxon>fabids</taxon>
        <taxon>Malpighiales</taxon>
        <taxon>Rhizophoraceae</taxon>
        <taxon>Rhizophora</taxon>
    </lineage>
</organism>
<proteinExistence type="predicted"/>
<evidence type="ECO:0000313" key="1">
    <source>
        <dbReference type="EMBL" id="MBX67478.1"/>
    </source>
</evidence>
<reference evidence="1" key="1">
    <citation type="submission" date="2018-02" db="EMBL/GenBank/DDBJ databases">
        <title>Rhizophora mucronata_Transcriptome.</title>
        <authorList>
            <person name="Meera S.P."/>
            <person name="Sreeshan A."/>
            <person name="Augustine A."/>
        </authorList>
    </citation>
    <scope>NUCLEOTIDE SEQUENCE</scope>
    <source>
        <tissue evidence="1">Leaf</tissue>
    </source>
</reference>